<accession>A0A0U1Q070</accession>
<proteinExistence type="predicted"/>
<dbReference type="CDD" id="cd00755">
    <property type="entry name" value="YgdL_like"/>
    <property type="match status" value="1"/>
</dbReference>
<dbReference type="Gene3D" id="3.40.50.720">
    <property type="entry name" value="NAD(P)-binding Rossmann-like Domain"/>
    <property type="match status" value="1"/>
</dbReference>
<gene>
    <name evidence="2" type="ORF">AAV94_07515</name>
</gene>
<dbReference type="PANTHER" id="PTHR43267">
    <property type="entry name" value="TRNA THREONYLCARBAMOYLADENOSINE DEHYDRATASE"/>
    <property type="match status" value="1"/>
</dbReference>
<dbReference type="InterPro" id="IPR000594">
    <property type="entry name" value="ThiF_NAD_FAD-bd"/>
</dbReference>
<dbReference type="PANTHER" id="PTHR43267:SF1">
    <property type="entry name" value="TRNA THREONYLCARBAMOYLADENOSINE DEHYDRATASE"/>
    <property type="match status" value="1"/>
</dbReference>
<dbReference type="OrthoDB" id="9804150at2"/>
<evidence type="ECO:0000259" key="1">
    <source>
        <dbReference type="Pfam" id="PF00899"/>
    </source>
</evidence>
<dbReference type="STRING" id="1610491.AAV94_07515"/>
<dbReference type="InterPro" id="IPR045886">
    <property type="entry name" value="ThiF/MoeB/HesA"/>
</dbReference>
<dbReference type="SUPFAM" id="SSF69572">
    <property type="entry name" value="Activating enzymes of the ubiquitin-like proteins"/>
    <property type="match status" value="1"/>
</dbReference>
<name>A0A0U1Q070_9BURK</name>
<evidence type="ECO:0000313" key="3">
    <source>
        <dbReference type="Proteomes" id="UP000050580"/>
    </source>
</evidence>
<reference evidence="2 3" key="1">
    <citation type="submission" date="2015-05" db="EMBL/GenBank/DDBJ databases">
        <title>Draft genome sequence of Lampropedia sp. CT6, isolated from the microbial mat of a hot water spring, located at Manikaran, India.</title>
        <authorList>
            <person name="Tripathi C."/>
            <person name="Rani P."/>
            <person name="Mahato N.K."/>
            <person name="Lal R."/>
        </authorList>
    </citation>
    <scope>NUCLEOTIDE SEQUENCE [LARGE SCALE GENOMIC DNA]</scope>
    <source>
        <strain evidence="2 3">CT6</strain>
    </source>
</reference>
<comment type="caution">
    <text evidence="2">The sequence shown here is derived from an EMBL/GenBank/DDBJ whole genome shotgun (WGS) entry which is preliminary data.</text>
</comment>
<organism evidence="2 3">
    <name type="scientific">Lampropedia cohaerens</name>
    <dbReference type="NCBI Taxonomy" id="1610491"/>
    <lineage>
        <taxon>Bacteria</taxon>
        <taxon>Pseudomonadati</taxon>
        <taxon>Pseudomonadota</taxon>
        <taxon>Betaproteobacteria</taxon>
        <taxon>Burkholderiales</taxon>
        <taxon>Comamonadaceae</taxon>
        <taxon>Lampropedia</taxon>
    </lineage>
</organism>
<dbReference type="Proteomes" id="UP000050580">
    <property type="component" value="Unassembled WGS sequence"/>
</dbReference>
<protein>
    <submittedName>
        <fullName evidence="2">Heme biosynthesis protein HemY</fullName>
    </submittedName>
</protein>
<sequence length="261" mass="28042">MSVSPARTDMDLDRRFGGVSRLYGRAGAARIRASHVVVVGIGGVGSWAAEALARSGIGALTLIDLDNVAESNINRQLHALDETIGQPKVEAMSRRIHAYHPDCRVHAVEDFLDEDNVAKLLGTYPVDGVIDCCDQVRAKVACVVHSHEHSLLFISVGAAGGRMLAHQVEIDDLGHLTHDPLLAQVRYRLRRHHHFPPAGKAMRVPCVFSREPIQRAADGCGIQQDNSLNCAGYGSSVAVTATFGMTAAGWMLKKIASAPDA</sequence>
<feature type="domain" description="THIF-type NAD/FAD binding fold" evidence="1">
    <location>
        <begin position="22"/>
        <end position="163"/>
    </location>
</feature>
<dbReference type="GO" id="GO:0008641">
    <property type="term" value="F:ubiquitin-like modifier activating enzyme activity"/>
    <property type="evidence" value="ECO:0007669"/>
    <property type="project" value="InterPro"/>
</dbReference>
<dbReference type="PATRIC" id="fig|1610491.3.peg.1594"/>
<evidence type="ECO:0000313" key="2">
    <source>
        <dbReference type="EMBL" id="KKW68005.1"/>
    </source>
</evidence>
<dbReference type="AlphaFoldDB" id="A0A0U1Q070"/>
<dbReference type="InterPro" id="IPR035985">
    <property type="entry name" value="Ubiquitin-activating_enz"/>
</dbReference>
<keyword evidence="3" id="KW-1185">Reference proteome</keyword>
<dbReference type="EMBL" id="LBNQ01000023">
    <property type="protein sequence ID" value="KKW68005.1"/>
    <property type="molecule type" value="Genomic_DNA"/>
</dbReference>
<dbReference type="RefSeq" id="WP_046741707.1">
    <property type="nucleotide sequence ID" value="NZ_LBNQ01000023.1"/>
</dbReference>
<dbReference type="Pfam" id="PF00899">
    <property type="entry name" value="ThiF"/>
    <property type="match status" value="1"/>
</dbReference>
<dbReference type="GO" id="GO:0061504">
    <property type="term" value="P:cyclic threonylcarbamoyladenosine biosynthetic process"/>
    <property type="evidence" value="ECO:0007669"/>
    <property type="project" value="TreeGrafter"/>
</dbReference>
<dbReference type="GO" id="GO:0061503">
    <property type="term" value="F:tRNA threonylcarbamoyladenosine dehydratase"/>
    <property type="evidence" value="ECO:0007669"/>
    <property type="project" value="TreeGrafter"/>
</dbReference>